<keyword evidence="6" id="KW-1185">Reference proteome</keyword>
<dbReference type="InterPro" id="IPR050768">
    <property type="entry name" value="UPF0353/GerABKA_families"/>
</dbReference>
<keyword evidence="2 4" id="KW-0472">Membrane</keyword>
<feature type="compositionally biased region" description="Polar residues" evidence="3">
    <location>
        <begin position="479"/>
        <end position="489"/>
    </location>
</feature>
<dbReference type="eggNOG" id="COG0697">
    <property type="taxonomic scope" value="Bacteria"/>
</dbReference>
<protein>
    <recommendedName>
        <fullName evidence="7">Spore germination protein</fullName>
    </recommendedName>
</protein>
<organism evidence="5 6">
    <name type="scientific">Paenibacillus elgii</name>
    <dbReference type="NCBI Taxonomy" id="189691"/>
    <lineage>
        <taxon>Bacteria</taxon>
        <taxon>Bacillati</taxon>
        <taxon>Bacillota</taxon>
        <taxon>Bacilli</taxon>
        <taxon>Bacillales</taxon>
        <taxon>Paenibacillaceae</taxon>
        <taxon>Paenibacillus</taxon>
    </lineage>
</organism>
<dbReference type="PANTHER" id="PTHR22550:SF5">
    <property type="entry name" value="LEUCINE ZIPPER PROTEIN 4"/>
    <property type="match status" value="1"/>
</dbReference>
<dbReference type="PIRSF" id="PIRSF005690">
    <property type="entry name" value="GerBA"/>
    <property type="match status" value="1"/>
</dbReference>
<evidence type="ECO:0000256" key="1">
    <source>
        <dbReference type="ARBA" id="ARBA00005278"/>
    </source>
</evidence>
<dbReference type="EMBL" id="LQRA01000048">
    <property type="protein sequence ID" value="KZE80468.1"/>
    <property type="molecule type" value="Genomic_DNA"/>
</dbReference>
<feature type="transmembrane region" description="Helical" evidence="4">
    <location>
        <begin position="248"/>
        <end position="269"/>
    </location>
</feature>
<evidence type="ECO:0000256" key="4">
    <source>
        <dbReference type="SAM" id="Phobius"/>
    </source>
</evidence>
<evidence type="ECO:0000313" key="5">
    <source>
        <dbReference type="EMBL" id="KZE80468.1"/>
    </source>
</evidence>
<dbReference type="GO" id="GO:0009847">
    <property type="term" value="P:spore germination"/>
    <property type="evidence" value="ECO:0007669"/>
    <property type="project" value="InterPro"/>
</dbReference>
<dbReference type="InterPro" id="IPR004995">
    <property type="entry name" value="Spore_Ger"/>
</dbReference>
<feature type="transmembrane region" description="Helical" evidence="4">
    <location>
        <begin position="385"/>
        <end position="403"/>
    </location>
</feature>
<evidence type="ECO:0000256" key="2">
    <source>
        <dbReference type="ARBA" id="ARBA00023136"/>
    </source>
</evidence>
<evidence type="ECO:0000313" key="6">
    <source>
        <dbReference type="Proteomes" id="UP000076563"/>
    </source>
</evidence>
<dbReference type="RefSeq" id="WP_063180324.1">
    <property type="nucleotide sequence ID" value="NZ_LQRA01000048.1"/>
</dbReference>
<dbReference type="STRING" id="1007103.GCA_000213315_06101"/>
<gene>
    <name evidence="5" type="ORF">AV654_12620</name>
</gene>
<evidence type="ECO:0000256" key="3">
    <source>
        <dbReference type="SAM" id="MobiDB-lite"/>
    </source>
</evidence>
<feature type="transmembrane region" description="Helical" evidence="4">
    <location>
        <begin position="290"/>
        <end position="309"/>
    </location>
</feature>
<comment type="caution">
    <text evidence="5">The sequence shown here is derived from an EMBL/GenBank/DDBJ whole genome shotgun (WGS) entry which is preliminary data.</text>
</comment>
<name>A0A163YW58_9BACL</name>
<feature type="transmembrane region" description="Helical" evidence="4">
    <location>
        <begin position="359"/>
        <end position="379"/>
    </location>
</feature>
<dbReference type="Pfam" id="PF03323">
    <property type="entry name" value="GerA"/>
    <property type="match status" value="1"/>
</dbReference>
<dbReference type="PANTHER" id="PTHR22550">
    <property type="entry name" value="SPORE GERMINATION PROTEIN"/>
    <property type="match status" value="1"/>
</dbReference>
<sequence length="502" mass="55583">MQQGPEMRTDELSLSLVDNLETLTALYENCADVIFHRFLIYGQTDAVLIFVEGMCDTGIIDEHILAPLKQDTGQLETPFMKRIAISHAQKINTIAEINDHIVNGNPVLLVDGEKEGVSLCVAKWDKRSIDEPVAEAVVRGPRQGFIETLNVNTTLIRRIIKTPALKIKKVKIGRYTQTKTAIVYVEGLADASLIDEIEKRLRRIDIDGILDSSYIEELIEDNPRSVFPQLLSTERPDVVCANLLEGRAALLIEGSPFALVMPITFFSLMQSPEDYYERFWAGTLIRWLRYLFLAIALIIPSSYVAILTFHQEMIPTTLLLSVARSREEIPFPALVEALLMEVSFEALREAGVRLPKQVGAAVSIVGALVIGQAAIAAGLVSAPMVMVVAITGIASFTIPRYTLGISFRLLRFPLMFLAGMLGLLGLMLGVISIVVHMSALRSFGVPYLEPVAPMKWGIFKEVLSRAPLWTHNTRPHLTGSYNPVRQSSGLKPGPEQGENKHD</sequence>
<feature type="transmembrane region" description="Helical" evidence="4">
    <location>
        <begin position="415"/>
        <end position="439"/>
    </location>
</feature>
<feature type="region of interest" description="Disordered" evidence="3">
    <location>
        <begin position="477"/>
        <end position="502"/>
    </location>
</feature>
<reference evidence="6" key="1">
    <citation type="submission" date="2016-01" db="EMBL/GenBank/DDBJ databases">
        <title>Draft genome of Chromobacterium sp. F49.</title>
        <authorList>
            <person name="Hong K.W."/>
        </authorList>
    </citation>
    <scope>NUCLEOTIDE SEQUENCE [LARGE SCALE GENOMIC DNA]</scope>
    <source>
        <strain evidence="6">M63</strain>
    </source>
</reference>
<evidence type="ECO:0008006" key="7">
    <source>
        <dbReference type="Google" id="ProtNLM"/>
    </source>
</evidence>
<accession>A0A163YW58</accession>
<proteinExistence type="inferred from homology"/>
<comment type="similarity">
    <text evidence="1">Belongs to the GerABKA family.</text>
</comment>
<keyword evidence="4" id="KW-1133">Transmembrane helix</keyword>
<dbReference type="Proteomes" id="UP000076563">
    <property type="component" value="Unassembled WGS sequence"/>
</dbReference>
<dbReference type="GO" id="GO:0016020">
    <property type="term" value="C:membrane"/>
    <property type="evidence" value="ECO:0007669"/>
    <property type="project" value="InterPro"/>
</dbReference>
<keyword evidence="4" id="KW-0812">Transmembrane</keyword>
<dbReference type="AlphaFoldDB" id="A0A163YW58"/>